<dbReference type="eggNOG" id="COG5652">
    <property type="taxonomic scope" value="Bacteria"/>
</dbReference>
<evidence type="ECO:0000256" key="1">
    <source>
        <dbReference type="SAM" id="Phobius"/>
    </source>
</evidence>
<feature type="transmembrane region" description="Helical" evidence="1">
    <location>
        <begin position="294"/>
        <end position="311"/>
    </location>
</feature>
<evidence type="ECO:0000313" key="4">
    <source>
        <dbReference type="Proteomes" id="UP000003374"/>
    </source>
</evidence>
<feature type="transmembrane region" description="Helical" evidence="1">
    <location>
        <begin position="30"/>
        <end position="48"/>
    </location>
</feature>
<dbReference type="STRING" id="314278.NB231_08177"/>
<dbReference type="InterPro" id="IPR006976">
    <property type="entry name" value="VanZ-like"/>
</dbReference>
<feature type="transmembrane region" description="Helical" evidence="1">
    <location>
        <begin position="68"/>
        <end position="88"/>
    </location>
</feature>
<dbReference type="HOGENOM" id="CLU_057832_0_0_6"/>
<reference evidence="3 4" key="1">
    <citation type="submission" date="2006-02" db="EMBL/GenBank/DDBJ databases">
        <authorList>
            <person name="Waterbury J."/>
            <person name="Ferriera S."/>
            <person name="Johnson J."/>
            <person name="Kravitz S."/>
            <person name="Halpern A."/>
            <person name="Remington K."/>
            <person name="Beeson K."/>
            <person name="Tran B."/>
            <person name="Rogers Y.-H."/>
            <person name="Friedman R."/>
            <person name="Venter J.C."/>
        </authorList>
    </citation>
    <scope>NUCLEOTIDE SEQUENCE [LARGE SCALE GENOMIC DNA]</scope>
    <source>
        <strain evidence="3 4">Nb-231</strain>
    </source>
</reference>
<evidence type="ECO:0000259" key="2">
    <source>
        <dbReference type="Pfam" id="PF04892"/>
    </source>
</evidence>
<gene>
    <name evidence="3" type="ORF">NB231_08177</name>
</gene>
<feature type="transmembrane region" description="Helical" evidence="1">
    <location>
        <begin position="170"/>
        <end position="190"/>
    </location>
</feature>
<protein>
    <submittedName>
        <fullName evidence="3">VanZ like protein</fullName>
    </submittedName>
</protein>
<organism evidence="3 4">
    <name type="scientific">Nitrococcus mobilis Nb-231</name>
    <dbReference type="NCBI Taxonomy" id="314278"/>
    <lineage>
        <taxon>Bacteria</taxon>
        <taxon>Pseudomonadati</taxon>
        <taxon>Pseudomonadota</taxon>
        <taxon>Gammaproteobacteria</taxon>
        <taxon>Chromatiales</taxon>
        <taxon>Ectothiorhodospiraceae</taxon>
        <taxon>Nitrococcus</taxon>
    </lineage>
</organism>
<proteinExistence type="predicted"/>
<accession>A4BT64</accession>
<dbReference type="PANTHER" id="PTHR28008">
    <property type="entry name" value="DOMAIN PROTEIN, PUTATIVE (AFU_ORTHOLOGUE AFUA_3G10980)-RELATED"/>
    <property type="match status" value="1"/>
</dbReference>
<dbReference type="Proteomes" id="UP000003374">
    <property type="component" value="Unassembled WGS sequence"/>
</dbReference>
<dbReference type="PANTHER" id="PTHR28008:SF1">
    <property type="entry name" value="DOMAIN PROTEIN, PUTATIVE (AFU_ORTHOLOGUE AFUA_3G10980)-RELATED"/>
    <property type="match status" value="1"/>
</dbReference>
<dbReference type="Pfam" id="PF04892">
    <property type="entry name" value="VanZ"/>
    <property type="match status" value="1"/>
</dbReference>
<feature type="transmembrane region" description="Helical" evidence="1">
    <location>
        <begin position="245"/>
        <end position="264"/>
    </location>
</feature>
<sequence length="451" mass="48966">MYIESPALDHNAAGTEEHHLHNDKSPKLRLLFASYLILIVYGTLYPLADWRIPATGPVQLLLAPRNDYSLSDIATNYVIYIPAGALFMTVLPGRSLIGRIAAAILLLGGLSLLLEMLQTLLPSRVSSITDTILNTGGAATGALLAPFLLKLLALTGRVQQIRQAHLRNDAIARAATAGLLLWLAAQWSPFVPYVDPYAMWGALEPLRQALNGAELNPQRIVEHTLELTALGMLLNATLRDPYTTAPWLAALLGLGLAGNTLIITQQIYPERVIGIAAAIVLTGVLQGPMNRRRAVTGLVLLGLSMLIGKLWPPFSSGGATFNWILLKGQLLHPLLGIRDLLDDIWPFCALAAFAAGALPRRLDWFTFTVGGLLVVGYAGSLEWAQQWQPHRYPDITDILMAGAGWTIGHISATSLRSALPHKQTRTPRRALARMPHDKKTTVSACNVNETT</sequence>
<dbReference type="AlphaFoldDB" id="A4BT64"/>
<feature type="transmembrane region" description="Helical" evidence="1">
    <location>
        <begin position="132"/>
        <end position="149"/>
    </location>
</feature>
<keyword evidence="1" id="KW-0812">Transmembrane</keyword>
<keyword evidence="1" id="KW-0472">Membrane</keyword>
<feature type="transmembrane region" description="Helical" evidence="1">
    <location>
        <begin position="100"/>
        <end position="120"/>
    </location>
</feature>
<keyword evidence="4" id="KW-1185">Reference proteome</keyword>
<comment type="caution">
    <text evidence="3">The sequence shown here is derived from an EMBL/GenBank/DDBJ whole genome shotgun (WGS) entry which is preliminary data.</text>
</comment>
<evidence type="ECO:0000313" key="3">
    <source>
        <dbReference type="EMBL" id="EAR21132.1"/>
    </source>
</evidence>
<name>A4BT64_9GAMM</name>
<feature type="domain" description="VanZ-like" evidence="2">
    <location>
        <begin position="32"/>
        <end position="148"/>
    </location>
</feature>
<dbReference type="EMBL" id="AAOF01000012">
    <property type="protein sequence ID" value="EAR21132.1"/>
    <property type="molecule type" value="Genomic_DNA"/>
</dbReference>
<keyword evidence="1" id="KW-1133">Transmembrane helix</keyword>
<feature type="transmembrane region" description="Helical" evidence="1">
    <location>
        <begin position="364"/>
        <end position="384"/>
    </location>
</feature>